<evidence type="ECO:0000313" key="1">
    <source>
        <dbReference type="EMBL" id="KAJ0406660.1"/>
    </source>
</evidence>
<protein>
    <submittedName>
        <fullName evidence="1">Uncharacterized protein</fullName>
    </submittedName>
</protein>
<accession>A0AAD5Q935</accession>
<evidence type="ECO:0000313" key="2">
    <source>
        <dbReference type="Proteomes" id="UP001209570"/>
    </source>
</evidence>
<sequence>MLVVLVKIPALHAVRYDRPEVHKAAGTNVILAECHVPQEELADLIKYQRIKPWQQHIDTIHTEPSDCGRWDPSDGRKCAYMQPPVGSDIDDGME</sequence>
<dbReference type="Proteomes" id="UP001209570">
    <property type="component" value="Unassembled WGS sequence"/>
</dbReference>
<comment type="caution">
    <text evidence="1">The sequence shown here is derived from an EMBL/GenBank/DDBJ whole genome shotgun (WGS) entry which is preliminary data.</text>
</comment>
<dbReference type="AlphaFoldDB" id="A0AAD5Q935"/>
<proteinExistence type="predicted"/>
<name>A0AAD5Q935_PYTIN</name>
<gene>
    <name evidence="1" type="ORF">P43SY_009771</name>
</gene>
<dbReference type="EMBL" id="JAKCXM010000030">
    <property type="protein sequence ID" value="KAJ0406660.1"/>
    <property type="molecule type" value="Genomic_DNA"/>
</dbReference>
<keyword evidence="2" id="KW-1185">Reference proteome</keyword>
<reference evidence="1" key="1">
    <citation type="submission" date="2021-12" db="EMBL/GenBank/DDBJ databases">
        <title>Prjna785345.</title>
        <authorList>
            <person name="Rujirawat T."/>
            <person name="Krajaejun T."/>
        </authorList>
    </citation>
    <scope>NUCLEOTIDE SEQUENCE</scope>
    <source>
        <strain evidence="1">Pi057C3</strain>
    </source>
</reference>
<organism evidence="1 2">
    <name type="scientific">Pythium insidiosum</name>
    <name type="common">Pythiosis disease agent</name>
    <dbReference type="NCBI Taxonomy" id="114742"/>
    <lineage>
        <taxon>Eukaryota</taxon>
        <taxon>Sar</taxon>
        <taxon>Stramenopiles</taxon>
        <taxon>Oomycota</taxon>
        <taxon>Peronosporomycetes</taxon>
        <taxon>Pythiales</taxon>
        <taxon>Pythiaceae</taxon>
        <taxon>Pythium</taxon>
    </lineage>
</organism>